<protein>
    <recommendedName>
        <fullName evidence="5">Beta-glucosidase</fullName>
    </recommendedName>
</protein>
<comment type="similarity">
    <text evidence="1 2">Belongs to the glycosyl hydrolase 1 family.</text>
</comment>
<proteinExistence type="inferred from homology"/>
<evidence type="ECO:0000256" key="1">
    <source>
        <dbReference type="ARBA" id="ARBA00010838"/>
    </source>
</evidence>
<evidence type="ECO:0008006" key="5">
    <source>
        <dbReference type="Google" id="ProtNLM"/>
    </source>
</evidence>
<dbReference type="Pfam" id="PF00232">
    <property type="entry name" value="Glyco_hydro_1"/>
    <property type="match status" value="1"/>
</dbReference>
<dbReference type="EMBL" id="JAIQCV010000004">
    <property type="protein sequence ID" value="KAH1105551.1"/>
    <property type="molecule type" value="Genomic_DNA"/>
</dbReference>
<reference evidence="3 4" key="1">
    <citation type="journal article" date="2021" name="Plant Biotechnol. J.">
        <title>Multi-omics assisted identification of the key and species-specific regulatory components of drought-tolerant mechanisms in Gossypium stocksii.</title>
        <authorList>
            <person name="Yu D."/>
            <person name="Ke L."/>
            <person name="Zhang D."/>
            <person name="Wu Y."/>
            <person name="Sun Y."/>
            <person name="Mei J."/>
            <person name="Sun J."/>
            <person name="Sun Y."/>
        </authorList>
    </citation>
    <scope>NUCLEOTIDE SEQUENCE [LARGE SCALE GENOMIC DNA]</scope>
    <source>
        <strain evidence="4">cv. E1</strain>
        <tissue evidence="3">Leaf</tissue>
    </source>
</reference>
<evidence type="ECO:0000313" key="3">
    <source>
        <dbReference type="EMBL" id="KAH1105551.1"/>
    </source>
</evidence>
<dbReference type="InterPro" id="IPR001360">
    <property type="entry name" value="Glyco_hydro_1"/>
</dbReference>
<organism evidence="3 4">
    <name type="scientific">Gossypium stocksii</name>
    <dbReference type="NCBI Taxonomy" id="47602"/>
    <lineage>
        <taxon>Eukaryota</taxon>
        <taxon>Viridiplantae</taxon>
        <taxon>Streptophyta</taxon>
        <taxon>Embryophyta</taxon>
        <taxon>Tracheophyta</taxon>
        <taxon>Spermatophyta</taxon>
        <taxon>Magnoliopsida</taxon>
        <taxon>eudicotyledons</taxon>
        <taxon>Gunneridae</taxon>
        <taxon>Pentapetalae</taxon>
        <taxon>rosids</taxon>
        <taxon>malvids</taxon>
        <taxon>Malvales</taxon>
        <taxon>Malvaceae</taxon>
        <taxon>Malvoideae</taxon>
        <taxon>Gossypium</taxon>
    </lineage>
</organism>
<comment type="caution">
    <text evidence="3">The sequence shown here is derived from an EMBL/GenBank/DDBJ whole genome shotgun (WGS) entry which is preliminary data.</text>
</comment>
<dbReference type="PANTHER" id="PTHR10353">
    <property type="entry name" value="GLYCOSYL HYDROLASE"/>
    <property type="match status" value="1"/>
</dbReference>
<name>A0A9D3VYA6_9ROSI</name>
<dbReference type="InterPro" id="IPR017853">
    <property type="entry name" value="GH"/>
</dbReference>
<dbReference type="GO" id="GO:0005975">
    <property type="term" value="P:carbohydrate metabolic process"/>
    <property type="evidence" value="ECO:0007669"/>
    <property type="project" value="InterPro"/>
</dbReference>
<dbReference type="OrthoDB" id="65569at2759"/>
<accession>A0A9D3VYA6</accession>
<dbReference type="Proteomes" id="UP000828251">
    <property type="component" value="Unassembled WGS sequence"/>
</dbReference>
<dbReference type="Gene3D" id="3.20.20.80">
    <property type="entry name" value="Glycosidases"/>
    <property type="match status" value="1"/>
</dbReference>
<evidence type="ECO:0000256" key="2">
    <source>
        <dbReference type="RuleBase" id="RU003690"/>
    </source>
</evidence>
<dbReference type="AlphaFoldDB" id="A0A9D3VYA6"/>
<dbReference type="SUPFAM" id="SSF51445">
    <property type="entry name" value="(Trans)glycosidases"/>
    <property type="match status" value="1"/>
</dbReference>
<sequence>MLIFVLKHSEIRVKNWITINEPLIMAKMGYAMGVGPPGRCSDRKMCPNGNAATDPYIVAHSVLLAHATAAKLYKEEYQATQGGQIGIALNSHYYEPYSNT</sequence>
<dbReference type="GO" id="GO:0008422">
    <property type="term" value="F:beta-glucosidase activity"/>
    <property type="evidence" value="ECO:0007669"/>
    <property type="project" value="TreeGrafter"/>
</dbReference>
<evidence type="ECO:0000313" key="4">
    <source>
        <dbReference type="Proteomes" id="UP000828251"/>
    </source>
</evidence>
<gene>
    <name evidence="3" type="ORF">J1N35_009319</name>
</gene>
<keyword evidence="4" id="KW-1185">Reference proteome</keyword>
<dbReference type="PANTHER" id="PTHR10353:SF154">
    <property type="entry name" value="BETA-GLUCOSIDASE 9-RELATED"/>
    <property type="match status" value="1"/>
</dbReference>